<dbReference type="SUPFAM" id="SSF103515">
    <property type="entry name" value="Autotransporter"/>
    <property type="match status" value="1"/>
</dbReference>
<gene>
    <name evidence="1" type="ORF">HMPREF1536_02648</name>
</gene>
<keyword evidence="2" id="KW-1185">Reference proteome</keyword>
<dbReference type="InterPro" id="IPR036709">
    <property type="entry name" value="Autotransporte_beta_dom_sf"/>
</dbReference>
<dbReference type="RefSeq" id="WP_028729776.1">
    <property type="nucleotide sequence ID" value="NZ_KE386764.1"/>
</dbReference>
<evidence type="ECO:0000313" key="1">
    <source>
        <dbReference type="EMBL" id="KKB55191.1"/>
    </source>
</evidence>
<dbReference type="InterPro" id="IPR021958">
    <property type="entry name" value="DUF3575"/>
</dbReference>
<dbReference type="HOGENOM" id="CLU_085002_2_0_10"/>
<dbReference type="Pfam" id="PF12099">
    <property type="entry name" value="DUF3575"/>
    <property type="match status" value="1"/>
</dbReference>
<protein>
    <recommendedName>
        <fullName evidence="3">DUF3575 domain-containing protein</fullName>
    </recommendedName>
</protein>
<dbReference type="STRING" id="1203610.HMPREF1536_02648"/>
<sequence length="188" mass="21577">MKRAFILLFFILGCLAIESKAQKIALKSNLLYDATTTMNLGVEFGLARKWTLDIPVNYNPWKPDNGRRLRHWGIQPEVRYWFCESFNRTFVGLHAHYADFNVGKLPGIFSENMQKNRYQGHLYGGGLSVGHSWILKKRWSIEASIGLGYARIEYEKYPCAECGSKLKDTGRNYFGPTKAALSIIYLIK</sequence>
<comment type="caution">
    <text evidence="1">The sequence shown here is derived from an EMBL/GenBank/DDBJ whole genome shotgun (WGS) entry which is preliminary data.</text>
</comment>
<organism evidence="1 2">
    <name type="scientific">Parabacteroides gordonii MS-1 = DSM 23371</name>
    <dbReference type="NCBI Taxonomy" id="1203610"/>
    <lineage>
        <taxon>Bacteria</taxon>
        <taxon>Pseudomonadati</taxon>
        <taxon>Bacteroidota</taxon>
        <taxon>Bacteroidia</taxon>
        <taxon>Bacteroidales</taxon>
        <taxon>Tannerellaceae</taxon>
        <taxon>Parabacteroides</taxon>
    </lineage>
</organism>
<proteinExistence type="predicted"/>
<reference evidence="1 2" key="1">
    <citation type="submission" date="2013-04" db="EMBL/GenBank/DDBJ databases">
        <title>The Genome Sequence of Parabacteroides gordonii DSM 23371.</title>
        <authorList>
            <consortium name="The Broad Institute Genomics Platform"/>
            <person name="Earl A."/>
            <person name="Ward D."/>
            <person name="Feldgarden M."/>
            <person name="Gevers D."/>
            <person name="Martens E."/>
            <person name="Sakamoto M."/>
            <person name="Benno Y."/>
            <person name="Suzuki N."/>
            <person name="Matsunaga N."/>
            <person name="Koshihara K."/>
            <person name="Seki M."/>
            <person name="Komiya H."/>
            <person name="Walker B."/>
            <person name="Young S."/>
            <person name="Zeng Q."/>
            <person name="Gargeya S."/>
            <person name="Fitzgerald M."/>
            <person name="Haas B."/>
            <person name="Abouelleil A."/>
            <person name="Allen A.W."/>
            <person name="Alvarado L."/>
            <person name="Arachchi H.M."/>
            <person name="Berlin A.M."/>
            <person name="Chapman S.B."/>
            <person name="Gainer-Dewar J."/>
            <person name="Goldberg J."/>
            <person name="Griggs A."/>
            <person name="Gujja S."/>
            <person name="Hansen M."/>
            <person name="Howarth C."/>
            <person name="Imamovic A."/>
            <person name="Ireland A."/>
            <person name="Larimer J."/>
            <person name="McCowan C."/>
            <person name="Murphy C."/>
            <person name="Pearson M."/>
            <person name="Poon T.W."/>
            <person name="Priest M."/>
            <person name="Roberts A."/>
            <person name="Saif S."/>
            <person name="Shea T."/>
            <person name="Sisk P."/>
            <person name="Sykes S."/>
            <person name="Wortman J."/>
            <person name="Nusbaum C."/>
            <person name="Birren B."/>
        </authorList>
    </citation>
    <scope>NUCLEOTIDE SEQUENCE [LARGE SCALE GENOMIC DNA]</scope>
    <source>
        <strain evidence="1 2">MS-1</strain>
    </source>
</reference>
<name>A0A0F5JBD7_9BACT</name>
<evidence type="ECO:0008006" key="3">
    <source>
        <dbReference type="Google" id="ProtNLM"/>
    </source>
</evidence>
<accession>A0A0F5JBD7</accession>
<dbReference type="Proteomes" id="UP000033035">
    <property type="component" value="Unassembled WGS sequence"/>
</dbReference>
<dbReference type="PATRIC" id="fig|1203610.3.peg.2715"/>
<dbReference type="EMBL" id="AQHW01000015">
    <property type="protein sequence ID" value="KKB55191.1"/>
    <property type="molecule type" value="Genomic_DNA"/>
</dbReference>
<evidence type="ECO:0000313" key="2">
    <source>
        <dbReference type="Proteomes" id="UP000033035"/>
    </source>
</evidence>
<dbReference type="AlphaFoldDB" id="A0A0F5JBD7"/>